<evidence type="ECO:0000256" key="1">
    <source>
        <dbReference type="SAM" id="MobiDB-lite"/>
    </source>
</evidence>
<dbReference type="Proteomes" id="UP000035366">
    <property type="component" value="Chromosome"/>
</dbReference>
<feature type="chain" id="PRO_5045238643" evidence="2">
    <location>
        <begin position="22"/>
        <end position="132"/>
    </location>
</feature>
<keyword evidence="2" id="KW-0732">Signal</keyword>
<gene>
    <name evidence="3" type="ORF">ABB07_21510</name>
</gene>
<name>A0ABM5TNK1_9ACTN</name>
<feature type="signal peptide" evidence="2">
    <location>
        <begin position="1"/>
        <end position="21"/>
    </location>
</feature>
<feature type="region of interest" description="Disordered" evidence="1">
    <location>
        <begin position="24"/>
        <end position="132"/>
    </location>
</feature>
<proteinExistence type="predicted"/>
<reference evidence="3 4" key="1">
    <citation type="journal article" date="2015" name="ISME J.">
        <title>Draft Genome Sequence of Streptomyces incarnatus NRRL8089, which Produces the Nucleoside Antibiotic Sinefungin.</title>
        <authorList>
            <person name="Oshima K."/>
            <person name="Hattori M."/>
            <person name="Shimizu H."/>
            <person name="Fukuda K."/>
            <person name="Nemoto M."/>
            <person name="Inagaki K."/>
            <person name="Tamura T."/>
        </authorList>
    </citation>
    <scope>NUCLEOTIDE SEQUENCE [LARGE SCALE GENOMIC DNA]</scope>
    <source>
        <strain evidence="3 4">NRRL 8089</strain>
    </source>
</reference>
<organism evidence="3 4">
    <name type="scientific">Streptomyces incarnatus</name>
    <dbReference type="NCBI Taxonomy" id="665007"/>
    <lineage>
        <taxon>Bacteria</taxon>
        <taxon>Bacillati</taxon>
        <taxon>Actinomycetota</taxon>
        <taxon>Actinomycetes</taxon>
        <taxon>Kitasatosporales</taxon>
        <taxon>Streptomycetaceae</taxon>
        <taxon>Streptomyces</taxon>
    </lineage>
</organism>
<dbReference type="EMBL" id="CP011497">
    <property type="protein sequence ID" value="AKJ12511.1"/>
    <property type="molecule type" value="Genomic_DNA"/>
</dbReference>
<protein>
    <submittedName>
        <fullName evidence="3">Uncharacterized protein</fullName>
    </submittedName>
</protein>
<evidence type="ECO:0000313" key="4">
    <source>
        <dbReference type="Proteomes" id="UP000035366"/>
    </source>
</evidence>
<evidence type="ECO:0000256" key="2">
    <source>
        <dbReference type="SAM" id="SignalP"/>
    </source>
</evidence>
<evidence type="ECO:0000313" key="3">
    <source>
        <dbReference type="EMBL" id="AKJ12511.1"/>
    </source>
</evidence>
<keyword evidence="4" id="KW-1185">Reference proteome</keyword>
<feature type="compositionally biased region" description="Basic and acidic residues" evidence="1">
    <location>
        <begin position="48"/>
        <end position="132"/>
    </location>
</feature>
<accession>A0ABM5TNK1</accession>
<sequence length="132" mass="15453">MLAAAGVAAALVGVAALPAAAADHYPGRPHVAVDISGERHGSPWPGGRWDRDHRRDDDRWHGRDGRRHDGHWRDGGRRHDRDDWHHRDGRHDRDDWHHAGGRHDRDDWHHAGGWRDRDDWHHDHDHRGEHRR</sequence>